<organism evidence="6 7">
    <name type="scientific">Parvibaculum lavamentivorans (strain DS-1 / DSM 13023 / NCIMB 13966)</name>
    <dbReference type="NCBI Taxonomy" id="402881"/>
    <lineage>
        <taxon>Bacteria</taxon>
        <taxon>Pseudomonadati</taxon>
        <taxon>Pseudomonadota</taxon>
        <taxon>Alphaproteobacteria</taxon>
        <taxon>Hyphomicrobiales</taxon>
        <taxon>Parvibaculaceae</taxon>
        <taxon>Parvibaculum</taxon>
    </lineage>
</organism>
<dbReference type="STRING" id="402881.Plav_0716"/>
<keyword evidence="7" id="KW-1185">Reference proteome</keyword>
<evidence type="ECO:0000313" key="6">
    <source>
        <dbReference type="EMBL" id="ABS62339.1"/>
    </source>
</evidence>
<dbReference type="PANTHER" id="PTHR47506">
    <property type="entry name" value="TRANSCRIPTIONAL REGULATORY PROTEIN"/>
    <property type="match status" value="1"/>
</dbReference>
<dbReference type="Gene3D" id="1.10.10.60">
    <property type="entry name" value="Homeodomain-like"/>
    <property type="match status" value="1"/>
</dbReference>
<dbReference type="HOGENOM" id="CLU_069356_28_0_5"/>
<dbReference type="RefSeq" id="WP_011995630.1">
    <property type="nucleotide sequence ID" value="NC_009719.1"/>
</dbReference>
<name>A7HR06_PARL1</name>
<dbReference type="PANTHER" id="PTHR47506:SF1">
    <property type="entry name" value="HTH-TYPE TRANSCRIPTIONAL REGULATOR YJDC"/>
    <property type="match status" value="1"/>
</dbReference>
<dbReference type="eggNOG" id="COG1309">
    <property type="taxonomic scope" value="Bacteria"/>
</dbReference>
<feature type="domain" description="HTH tetR-type" evidence="5">
    <location>
        <begin position="8"/>
        <end position="68"/>
    </location>
</feature>
<dbReference type="Pfam" id="PF00440">
    <property type="entry name" value="TetR_N"/>
    <property type="match status" value="1"/>
</dbReference>
<keyword evidence="2 4" id="KW-0238">DNA-binding</keyword>
<accession>A7HR06</accession>
<dbReference type="GO" id="GO:0003677">
    <property type="term" value="F:DNA binding"/>
    <property type="evidence" value="ECO:0007669"/>
    <property type="project" value="UniProtKB-UniRule"/>
</dbReference>
<evidence type="ECO:0000256" key="1">
    <source>
        <dbReference type="ARBA" id="ARBA00023015"/>
    </source>
</evidence>
<dbReference type="InterPro" id="IPR001647">
    <property type="entry name" value="HTH_TetR"/>
</dbReference>
<dbReference type="AlphaFoldDB" id="A7HR06"/>
<evidence type="ECO:0000259" key="5">
    <source>
        <dbReference type="PROSITE" id="PS50977"/>
    </source>
</evidence>
<reference evidence="6 7" key="1">
    <citation type="journal article" date="2011" name="Stand. Genomic Sci.">
        <title>Complete genome sequence of Parvibaculum lavamentivorans type strain (DS-1(T)).</title>
        <authorList>
            <person name="Schleheck D."/>
            <person name="Weiss M."/>
            <person name="Pitluck S."/>
            <person name="Bruce D."/>
            <person name="Land M.L."/>
            <person name="Han S."/>
            <person name="Saunders E."/>
            <person name="Tapia R."/>
            <person name="Detter C."/>
            <person name="Brettin T."/>
            <person name="Han J."/>
            <person name="Woyke T."/>
            <person name="Goodwin L."/>
            <person name="Pennacchio L."/>
            <person name="Nolan M."/>
            <person name="Cook A.M."/>
            <person name="Kjelleberg S."/>
            <person name="Thomas T."/>
        </authorList>
    </citation>
    <scope>NUCLEOTIDE SEQUENCE [LARGE SCALE GENOMIC DNA]</scope>
    <source>
        <strain evidence="7">DS-1 / DSM 13023 / NCIMB 13966</strain>
    </source>
</reference>
<dbReference type="PROSITE" id="PS50977">
    <property type="entry name" value="HTH_TETR_2"/>
    <property type="match status" value="1"/>
</dbReference>
<dbReference type="Gene3D" id="1.10.357.10">
    <property type="entry name" value="Tetracycline Repressor, domain 2"/>
    <property type="match status" value="1"/>
</dbReference>
<dbReference type="EMBL" id="CP000774">
    <property type="protein sequence ID" value="ABS62339.1"/>
    <property type="molecule type" value="Genomic_DNA"/>
</dbReference>
<keyword evidence="1" id="KW-0805">Transcription regulation</keyword>
<dbReference type="InterPro" id="IPR009057">
    <property type="entry name" value="Homeodomain-like_sf"/>
</dbReference>
<gene>
    <name evidence="6" type="ordered locus">Plav_0716</name>
</gene>
<dbReference type="InterPro" id="IPR011075">
    <property type="entry name" value="TetR_C"/>
</dbReference>
<sequence>MAMGRPRAFDVSEALDKALVVFWRKGYEGASLSDLTAAMGINPPSLYACFGNKEGLFRRALDRYEEMQGCYIEEALAAPTAREAVERLLCQSAKLQCEEGHPQGCLLVTAGLSGGEESSAIREELAERRKASETDIKKRLERAKKEGDLPKDANPAALARYISTIMRGMSVQAASGATAKELKQVAEMAMKVWPE</sequence>
<dbReference type="OrthoDB" id="9795242at2"/>
<dbReference type="Proteomes" id="UP000006377">
    <property type="component" value="Chromosome"/>
</dbReference>
<dbReference type="InterPro" id="IPR036271">
    <property type="entry name" value="Tet_transcr_reg_TetR-rel_C_sf"/>
</dbReference>
<proteinExistence type="predicted"/>
<dbReference type="SUPFAM" id="SSF46689">
    <property type="entry name" value="Homeodomain-like"/>
    <property type="match status" value="1"/>
</dbReference>
<evidence type="ECO:0000256" key="3">
    <source>
        <dbReference type="ARBA" id="ARBA00023163"/>
    </source>
</evidence>
<evidence type="ECO:0000256" key="2">
    <source>
        <dbReference type="ARBA" id="ARBA00023125"/>
    </source>
</evidence>
<dbReference type="KEGG" id="pla:Plav_0716"/>
<feature type="DNA-binding region" description="H-T-H motif" evidence="4">
    <location>
        <begin position="31"/>
        <end position="50"/>
    </location>
</feature>
<protein>
    <submittedName>
        <fullName evidence="6">Transcriptional regulator, TetR family</fullName>
    </submittedName>
</protein>
<evidence type="ECO:0000256" key="4">
    <source>
        <dbReference type="PROSITE-ProRule" id="PRU00335"/>
    </source>
</evidence>
<dbReference type="SUPFAM" id="SSF48498">
    <property type="entry name" value="Tetracyclin repressor-like, C-terminal domain"/>
    <property type="match status" value="1"/>
</dbReference>
<dbReference type="Pfam" id="PF16925">
    <property type="entry name" value="TetR_C_13"/>
    <property type="match status" value="1"/>
</dbReference>
<evidence type="ECO:0000313" key="7">
    <source>
        <dbReference type="Proteomes" id="UP000006377"/>
    </source>
</evidence>
<keyword evidence="3" id="KW-0804">Transcription</keyword>